<proteinExistence type="predicted"/>
<dbReference type="InterPro" id="IPR029044">
    <property type="entry name" value="Nucleotide-diphossugar_trans"/>
</dbReference>
<evidence type="ECO:0000313" key="2">
    <source>
        <dbReference type="Proteomes" id="UP000198807"/>
    </source>
</evidence>
<sequence>MIACSILLDARSAGSGLPRRLAALRPLRQRRDLRVQVMLADDTKDPRLVRLTRGHNACLVTTEGTPLGDRLNMAAAHSQGQALLFPAQGRAIPAGWLKKSLTDIEQHSWDAVVLATASTSRLIQLWQRLRHQTPADTLCVSRTWFERIGGCDPALDTEAVPDLIERLRACHARITIVVA</sequence>
<accession>A0A1H7JYH7</accession>
<dbReference type="Proteomes" id="UP000198807">
    <property type="component" value="Unassembled WGS sequence"/>
</dbReference>
<protein>
    <recommendedName>
        <fullName evidence="3">Glycosyl transferase family 2</fullName>
    </recommendedName>
</protein>
<reference evidence="2" key="1">
    <citation type="submission" date="2016-10" db="EMBL/GenBank/DDBJ databases">
        <authorList>
            <person name="Varghese N."/>
            <person name="Submissions S."/>
        </authorList>
    </citation>
    <scope>NUCLEOTIDE SEQUENCE [LARGE SCALE GENOMIC DNA]</scope>
    <source>
        <strain evidence="2">CGMCC 1.9150</strain>
    </source>
</reference>
<dbReference type="AlphaFoldDB" id="A0A1H7JYH7"/>
<name>A0A1H7JYH7_9GAMM</name>
<evidence type="ECO:0000313" key="1">
    <source>
        <dbReference type="EMBL" id="SEK79741.1"/>
    </source>
</evidence>
<dbReference type="EMBL" id="FOBC01000004">
    <property type="protein sequence ID" value="SEK79741.1"/>
    <property type="molecule type" value="Genomic_DNA"/>
</dbReference>
<organism evidence="1 2">
    <name type="scientific">Halomonas daqiaonensis</name>
    <dbReference type="NCBI Taxonomy" id="650850"/>
    <lineage>
        <taxon>Bacteria</taxon>
        <taxon>Pseudomonadati</taxon>
        <taxon>Pseudomonadota</taxon>
        <taxon>Gammaproteobacteria</taxon>
        <taxon>Oceanospirillales</taxon>
        <taxon>Halomonadaceae</taxon>
        <taxon>Halomonas</taxon>
    </lineage>
</organism>
<dbReference type="SUPFAM" id="SSF53448">
    <property type="entry name" value="Nucleotide-diphospho-sugar transferases"/>
    <property type="match status" value="1"/>
</dbReference>
<dbReference type="STRING" id="650850.SAMN04488129_104178"/>
<evidence type="ECO:0008006" key="3">
    <source>
        <dbReference type="Google" id="ProtNLM"/>
    </source>
</evidence>
<keyword evidence="2" id="KW-1185">Reference proteome</keyword>
<gene>
    <name evidence="1" type="ORF">SAMN04488129_104178</name>
</gene>